<feature type="signal peptide" evidence="1">
    <location>
        <begin position="1"/>
        <end position="21"/>
    </location>
</feature>
<dbReference type="AlphaFoldDB" id="A0A1F4U4Z6"/>
<evidence type="ECO:0008006" key="4">
    <source>
        <dbReference type="Google" id="ProtNLM"/>
    </source>
</evidence>
<proteinExistence type="predicted"/>
<comment type="caution">
    <text evidence="2">The sequence shown here is derived from an EMBL/GenBank/DDBJ whole genome shotgun (WGS) entry which is preliminary data.</text>
</comment>
<accession>A0A1F4U4Z6</accession>
<dbReference type="PROSITE" id="PS51257">
    <property type="entry name" value="PROKAR_LIPOPROTEIN"/>
    <property type="match status" value="1"/>
</dbReference>
<organism evidence="2 3">
    <name type="scientific">candidate division WOR-1 bacterium RIFOXYC2_FULL_46_14</name>
    <dbReference type="NCBI Taxonomy" id="1802587"/>
    <lineage>
        <taxon>Bacteria</taxon>
        <taxon>Bacillati</taxon>
        <taxon>Saganbacteria</taxon>
    </lineage>
</organism>
<evidence type="ECO:0000313" key="3">
    <source>
        <dbReference type="Proteomes" id="UP000179242"/>
    </source>
</evidence>
<reference evidence="2 3" key="1">
    <citation type="journal article" date="2016" name="Nat. Commun.">
        <title>Thousands of microbial genomes shed light on interconnected biogeochemical processes in an aquifer system.</title>
        <authorList>
            <person name="Anantharaman K."/>
            <person name="Brown C.T."/>
            <person name="Hug L.A."/>
            <person name="Sharon I."/>
            <person name="Castelle C.J."/>
            <person name="Probst A.J."/>
            <person name="Thomas B.C."/>
            <person name="Singh A."/>
            <person name="Wilkins M.J."/>
            <person name="Karaoz U."/>
            <person name="Brodie E.L."/>
            <person name="Williams K.H."/>
            <person name="Hubbard S.S."/>
            <person name="Banfield J.F."/>
        </authorList>
    </citation>
    <scope>NUCLEOTIDE SEQUENCE [LARGE SCALE GENOMIC DNA]</scope>
</reference>
<keyword evidence="1" id="KW-0732">Signal</keyword>
<feature type="chain" id="PRO_5009514732" description="Lipoprotein" evidence="1">
    <location>
        <begin position="22"/>
        <end position="120"/>
    </location>
</feature>
<name>A0A1F4U4Z6_UNCSA</name>
<evidence type="ECO:0000256" key="1">
    <source>
        <dbReference type="SAM" id="SignalP"/>
    </source>
</evidence>
<dbReference type="Proteomes" id="UP000179242">
    <property type="component" value="Unassembled WGS sequence"/>
</dbReference>
<gene>
    <name evidence="2" type="ORF">A2438_05435</name>
</gene>
<protein>
    <recommendedName>
        <fullName evidence="4">Lipoprotein</fullName>
    </recommendedName>
</protein>
<sequence length="120" mass="13010">MRNLFWIIMVLSLFLSSCSSPQKQPEIINPQQQEETATTSEAVFTYGGANRAKIIGLTLGAEPVPIKDGYIRLTGLLAGASPIACVEINGKGQSVAEKEEVNGYIVSQIKEKEVVLCLKK</sequence>
<evidence type="ECO:0000313" key="2">
    <source>
        <dbReference type="EMBL" id="OGC39937.1"/>
    </source>
</evidence>
<dbReference type="EMBL" id="MEUJ01000005">
    <property type="protein sequence ID" value="OGC39937.1"/>
    <property type="molecule type" value="Genomic_DNA"/>
</dbReference>